<evidence type="ECO:0000256" key="4">
    <source>
        <dbReference type="ARBA" id="ARBA00022692"/>
    </source>
</evidence>
<dbReference type="STRING" id="1618490.US90_C0001G0011"/>
<feature type="transmembrane region" description="Helical" evidence="13">
    <location>
        <begin position="7"/>
        <end position="24"/>
    </location>
</feature>
<keyword evidence="10" id="KW-0408">Iron</keyword>
<evidence type="ECO:0000259" key="14">
    <source>
        <dbReference type="PROSITE" id="PS51384"/>
    </source>
</evidence>
<dbReference type="GO" id="GO:0050660">
    <property type="term" value="F:flavin adenine dinucleotide binding"/>
    <property type="evidence" value="ECO:0007669"/>
    <property type="project" value="TreeGrafter"/>
</dbReference>
<feature type="transmembrane region" description="Helical" evidence="13">
    <location>
        <begin position="145"/>
        <end position="167"/>
    </location>
</feature>
<dbReference type="SUPFAM" id="SSF52343">
    <property type="entry name" value="Ferredoxin reductase-like, C-terminal NADP-linked domain"/>
    <property type="match status" value="1"/>
</dbReference>
<dbReference type="PANTHER" id="PTHR47354">
    <property type="entry name" value="NADH OXIDOREDUCTASE HCR"/>
    <property type="match status" value="1"/>
</dbReference>
<dbReference type="AlphaFoldDB" id="A0A0G0N3L0"/>
<evidence type="ECO:0000256" key="1">
    <source>
        <dbReference type="ARBA" id="ARBA00001974"/>
    </source>
</evidence>
<dbReference type="InterPro" id="IPR013112">
    <property type="entry name" value="FAD-bd_8"/>
</dbReference>
<dbReference type="Gene3D" id="3.40.50.80">
    <property type="entry name" value="Nucleotide-binding domain of ferredoxin-NADP reductase (FNR) module"/>
    <property type="match status" value="1"/>
</dbReference>
<dbReference type="GO" id="GO:0016491">
    <property type="term" value="F:oxidoreductase activity"/>
    <property type="evidence" value="ECO:0007669"/>
    <property type="project" value="UniProtKB-KW"/>
</dbReference>
<accession>A0A0G0N3L0</accession>
<dbReference type="GO" id="GO:0051537">
    <property type="term" value="F:2 iron, 2 sulfur cluster binding"/>
    <property type="evidence" value="ECO:0007669"/>
    <property type="project" value="UniProtKB-KW"/>
</dbReference>
<dbReference type="PRINTS" id="PR00410">
    <property type="entry name" value="PHEHYDRXLASE"/>
</dbReference>
<reference evidence="15 16" key="1">
    <citation type="journal article" date="2015" name="Nature">
        <title>rRNA introns, odd ribosomes, and small enigmatic genomes across a large radiation of phyla.</title>
        <authorList>
            <person name="Brown C.T."/>
            <person name="Hug L.A."/>
            <person name="Thomas B.C."/>
            <person name="Sharon I."/>
            <person name="Castelle C.J."/>
            <person name="Singh A."/>
            <person name="Wilkins M.J."/>
            <person name="Williams K.H."/>
            <person name="Banfield J.F."/>
        </authorList>
    </citation>
    <scope>NUCLEOTIDE SEQUENCE [LARGE SCALE GENOMIC DNA]</scope>
</reference>
<dbReference type="InterPro" id="IPR050415">
    <property type="entry name" value="MRET"/>
</dbReference>
<sequence length="427" mass="49482">MQKKKGNFIIMVLVILTLSLYLLSKADLKILWRYPWLSVSQMMSLVGVVLLSFTFVLGSRSKFLENWFGGLDEVNKKHQRLGKISYFLLLLHPLLLAVNVLPNVKAATNFLYLSQNNVYNFGVLALYLMTAVLFLTLVTNLPYHIWIVSHDFMGLVLLLGIFHVFLVESDVSHYLPLRGWILFMLGTGFYFYIYKVFLYKWLGPKHEYLVKRVKKIGDILEIYLEAKSKPIAFFPGQFVYLSFDDPELREAHPFTFSSSPDNKIVRFSVKILGDYTSKLKKLVPGTKAVIWGAHGRMYQGFYANKEVVCIAGGIGITPFLSLLEYEINHPKKRKIDLFYSVKSKNEAVYDRELEEWENRLERFIYHPNFGDSKPRLTMAKIKKTIGSVENKRFYLCGPTSMMKSMIKQLKNIGVKNNSIIFEDFNFK</sequence>
<dbReference type="Pfam" id="PF08022">
    <property type="entry name" value="FAD_binding_8"/>
    <property type="match status" value="1"/>
</dbReference>
<evidence type="ECO:0000256" key="11">
    <source>
        <dbReference type="ARBA" id="ARBA00023014"/>
    </source>
</evidence>
<evidence type="ECO:0000256" key="12">
    <source>
        <dbReference type="ARBA" id="ARBA00023136"/>
    </source>
</evidence>
<dbReference type="CDD" id="cd06198">
    <property type="entry name" value="FNR_like_3"/>
    <property type="match status" value="1"/>
</dbReference>
<gene>
    <name evidence="15" type="ORF">US90_C0001G0011</name>
</gene>
<keyword evidence="7" id="KW-0274">FAD</keyword>
<dbReference type="SUPFAM" id="SSF63380">
    <property type="entry name" value="Riboflavin synthase domain-like"/>
    <property type="match status" value="1"/>
</dbReference>
<evidence type="ECO:0000256" key="6">
    <source>
        <dbReference type="ARBA" id="ARBA00022723"/>
    </source>
</evidence>
<dbReference type="EMBL" id="LBUT01000001">
    <property type="protein sequence ID" value="KKQ71681.1"/>
    <property type="molecule type" value="Genomic_DNA"/>
</dbReference>
<keyword evidence="12 13" id="KW-0472">Membrane</keyword>
<evidence type="ECO:0000256" key="7">
    <source>
        <dbReference type="ARBA" id="ARBA00022827"/>
    </source>
</evidence>
<proteinExistence type="predicted"/>
<feature type="transmembrane region" description="Helical" evidence="13">
    <location>
        <begin position="179"/>
        <end position="202"/>
    </location>
</feature>
<keyword evidence="3" id="KW-0285">Flavoprotein</keyword>
<keyword evidence="8 13" id="KW-1133">Transmembrane helix</keyword>
<evidence type="ECO:0000313" key="16">
    <source>
        <dbReference type="Proteomes" id="UP000034406"/>
    </source>
</evidence>
<comment type="subcellular location">
    <subcellularLocation>
        <location evidence="2">Membrane</location>
        <topology evidence="2">Multi-pass membrane protein</topology>
    </subcellularLocation>
</comment>
<comment type="cofactor">
    <cofactor evidence="1">
        <name>FAD</name>
        <dbReference type="ChEBI" id="CHEBI:57692"/>
    </cofactor>
</comment>
<dbReference type="PANTHER" id="PTHR47354:SF8">
    <property type="entry name" value="1,2-PHENYLACETYL-COA EPOXIDASE, SUBUNIT E"/>
    <property type="match status" value="1"/>
</dbReference>
<dbReference type="InterPro" id="IPR001433">
    <property type="entry name" value="OxRdtase_FAD/NAD-bd"/>
</dbReference>
<evidence type="ECO:0000256" key="5">
    <source>
        <dbReference type="ARBA" id="ARBA00022714"/>
    </source>
</evidence>
<protein>
    <submittedName>
        <fullName evidence="15">Ferric reductase domain protein transmembrane component domain-containing protein</fullName>
    </submittedName>
</protein>
<dbReference type="InterPro" id="IPR017938">
    <property type="entry name" value="Riboflavin_synthase-like_b-brl"/>
</dbReference>
<dbReference type="InterPro" id="IPR017927">
    <property type="entry name" value="FAD-bd_FR_type"/>
</dbReference>
<comment type="caution">
    <text evidence="15">The sequence shown here is derived from an EMBL/GenBank/DDBJ whole genome shotgun (WGS) entry which is preliminary data.</text>
</comment>
<dbReference type="Proteomes" id="UP000034406">
    <property type="component" value="Unassembled WGS sequence"/>
</dbReference>
<keyword evidence="5" id="KW-0001">2Fe-2S</keyword>
<evidence type="ECO:0000313" key="15">
    <source>
        <dbReference type="EMBL" id="KKQ71681.1"/>
    </source>
</evidence>
<dbReference type="GO" id="GO:0046872">
    <property type="term" value="F:metal ion binding"/>
    <property type="evidence" value="ECO:0007669"/>
    <property type="project" value="UniProtKB-KW"/>
</dbReference>
<feature type="transmembrane region" description="Helical" evidence="13">
    <location>
        <begin position="84"/>
        <end position="101"/>
    </location>
</feature>
<evidence type="ECO:0000256" key="13">
    <source>
        <dbReference type="SAM" id="Phobius"/>
    </source>
</evidence>
<keyword evidence="11" id="KW-0411">Iron-sulfur</keyword>
<name>A0A0G0N3L0_9BACT</name>
<evidence type="ECO:0000256" key="2">
    <source>
        <dbReference type="ARBA" id="ARBA00004141"/>
    </source>
</evidence>
<organism evidence="15 16">
    <name type="scientific">Candidatus Shapirobacteria bacterium GW2011_GWE2_38_30</name>
    <dbReference type="NCBI Taxonomy" id="1618490"/>
    <lineage>
        <taxon>Bacteria</taxon>
        <taxon>Candidatus Shapironibacteriota</taxon>
    </lineage>
</organism>
<feature type="transmembrane region" description="Helical" evidence="13">
    <location>
        <begin position="36"/>
        <end position="57"/>
    </location>
</feature>
<evidence type="ECO:0000256" key="10">
    <source>
        <dbReference type="ARBA" id="ARBA00023004"/>
    </source>
</evidence>
<dbReference type="PROSITE" id="PS51384">
    <property type="entry name" value="FAD_FR"/>
    <property type="match status" value="1"/>
</dbReference>
<keyword evidence="6" id="KW-0479">Metal-binding</keyword>
<feature type="domain" description="FAD-binding FR-type" evidence="14">
    <location>
        <begin position="203"/>
        <end position="300"/>
    </location>
</feature>
<dbReference type="InterPro" id="IPR039261">
    <property type="entry name" value="FNR_nucleotide-bd"/>
</dbReference>
<feature type="transmembrane region" description="Helical" evidence="13">
    <location>
        <begin position="121"/>
        <end position="138"/>
    </location>
</feature>
<evidence type="ECO:0000256" key="8">
    <source>
        <dbReference type="ARBA" id="ARBA00022989"/>
    </source>
</evidence>
<dbReference type="InterPro" id="IPR013130">
    <property type="entry name" value="Fe3_Rdtase_TM_dom"/>
</dbReference>
<evidence type="ECO:0000256" key="9">
    <source>
        <dbReference type="ARBA" id="ARBA00023002"/>
    </source>
</evidence>
<dbReference type="Pfam" id="PF01794">
    <property type="entry name" value="Ferric_reduct"/>
    <property type="match status" value="1"/>
</dbReference>
<dbReference type="Gene3D" id="2.40.30.10">
    <property type="entry name" value="Translation factors"/>
    <property type="match status" value="1"/>
</dbReference>
<dbReference type="Pfam" id="PF00175">
    <property type="entry name" value="NAD_binding_1"/>
    <property type="match status" value="1"/>
</dbReference>
<keyword evidence="4 13" id="KW-0812">Transmembrane</keyword>
<keyword evidence="9" id="KW-0560">Oxidoreductase</keyword>
<dbReference type="GO" id="GO:0016020">
    <property type="term" value="C:membrane"/>
    <property type="evidence" value="ECO:0007669"/>
    <property type="project" value="UniProtKB-SubCell"/>
</dbReference>
<evidence type="ECO:0000256" key="3">
    <source>
        <dbReference type="ARBA" id="ARBA00022630"/>
    </source>
</evidence>